<evidence type="ECO:0000313" key="9">
    <source>
        <dbReference type="Proteomes" id="UP001626550"/>
    </source>
</evidence>
<evidence type="ECO:0000256" key="2">
    <source>
        <dbReference type="ARBA" id="ARBA00022768"/>
    </source>
</evidence>
<comment type="similarity">
    <text evidence="1 5">Belongs to the eIF-5A family.</text>
</comment>
<gene>
    <name evidence="8" type="ORF">Ciccas_002399</name>
</gene>
<dbReference type="GO" id="GO:0043022">
    <property type="term" value="F:ribosome binding"/>
    <property type="evidence" value="ECO:0007669"/>
    <property type="project" value="UniProtKB-UniRule"/>
</dbReference>
<dbReference type="InterPro" id="IPR001884">
    <property type="entry name" value="IF5A-like"/>
</dbReference>
<evidence type="ECO:0000256" key="6">
    <source>
        <dbReference type="SAM" id="MobiDB-lite"/>
    </source>
</evidence>
<evidence type="ECO:0000256" key="3">
    <source>
        <dbReference type="ARBA" id="ARBA00022917"/>
    </source>
</evidence>
<proteinExistence type="inferred from homology"/>
<dbReference type="SUPFAM" id="SSF50104">
    <property type="entry name" value="Translation proteins SH3-like domain"/>
    <property type="match status" value="1"/>
</dbReference>
<dbReference type="InterPro" id="IPR008991">
    <property type="entry name" value="Translation_prot_SH3-like_sf"/>
</dbReference>
<keyword evidence="2" id="KW-0251">Elongation factor</keyword>
<accession>A0ABD2QHC1</accession>
<feature type="domain" description="Translation initiation factor 5A C-terminal" evidence="7">
    <location>
        <begin position="84"/>
        <end position="150"/>
    </location>
</feature>
<dbReference type="GO" id="GO:0045905">
    <property type="term" value="P:positive regulation of translational termination"/>
    <property type="evidence" value="ECO:0007669"/>
    <property type="project" value="UniProtKB-UniRule"/>
</dbReference>
<dbReference type="SMART" id="SM01376">
    <property type="entry name" value="eIF-5a"/>
    <property type="match status" value="1"/>
</dbReference>
<dbReference type="Proteomes" id="UP001626550">
    <property type="component" value="Unassembled WGS sequence"/>
</dbReference>
<dbReference type="InterPro" id="IPR012340">
    <property type="entry name" value="NA-bd_OB-fold"/>
</dbReference>
<evidence type="ECO:0000313" key="8">
    <source>
        <dbReference type="EMBL" id="KAL3318929.1"/>
    </source>
</evidence>
<dbReference type="Gene3D" id="2.40.50.140">
    <property type="entry name" value="Nucleic acid-binding proteins"/>
    <property type="match status" value="1"/>
</dbReference>
<evidence type="ECO:0000256" key="1">
    <source>
        <dbReference type="ARBA" id="ARBA00006016"/>
    </source>
</evidence>
<dbReference type="Pfam" id="PF21485">
    <property type="entry name" value="IF5A-like_N"/>
    <property type="match status" value="1"/>
</dbReference>
<keyword evidence="4 5" id="KW-0385">Hypusine</keyword>
<dbReference type="SUPFAM" id="SSF50249">
    <property type="entry name" value="Nucleic acid-binding proteins"/>
    <property type="match status" value="1"/>
</dbReference>
<dbReference type="GO" id="GO:0003746">
    <property type="term" value="F:translation elongation factor activity"/>
    <property type="evidence" value="ECO:0007669"/>
    <property type="project" value="UniProtKB-UniRule"/>
</dbReference>
<name>A0ABD2QHC1_9PLAT</name>
<comment type="caution">
    <text evidence="8">The sequence shown here is derived from an EMBL/GenBank/DDBJ whole genome shotgun (WGS) entry which is preliminary data.</text>
</comment>
<evidence type="ECO:0000259" key="7">
    <source>
        <dbReference type="SMART" id="SM01376"/>
    </source>
</evidence>
<feature type="compositionally biased region" description="Basic and acidic residues" evidence="6">
    <location>
        <begin position="1"/>
        <end position="12"/>
    </location>
</feature>
<dbReference type="InterPro" id="IPR048670">
    <property type="entry name" value="IF5A-like_N"/>
</dbReference>
<dbReference type="AlphaFoldDB" id="A0ABD2QHC1"/>
<evidence type="ECO:0000256" key="4">
    <source>
        <dbReference type="ARBA" id="ARBA00023071"/>
    </source>
</evidence>
<dbReference type="InterPro" id="IPR020189">
    <property type="entry name" value="IF5A_C"/>
</dbReference>
<keyword evidence="9" id="KW-1185">Reference proteome</keyword>
<dbReference type="InterPro" id="IPR014722">
    <property type="entry name" value="Rib_uL2_dom2"/>
</dbReference>
<dbReference type="Gene3D" id="2.30.30.30">
    <property type="match status" value="1"/>
</dbReference>
<dbReference type="PANTHER" id="PTHR11673">
    <property type="entry name" value="TRANSLATION INITIATION FACTOR 5A FAMILY MEMBER"/>
    <property type="match status" value="1"/>
</dbReference>
<feature type="region of interest" description="Disordered" evidence="6">
    <location>
        <begin position="1"/>
        <end position="22"/>
    </location>
</feature>
<sequence length="157" mass="17462">MSDNEFEAKDNNADASLGQPVEANSMAKGSHIICKGRPCKIEDISKSKPGKHGSAKLNMKVTDIFTNKKYEMSMPSHDMVISPTVKRDEYQLVDVEGDYINLMMPNGDLREVKVNDNNLLDRIGELFSGETDVFVSVMSCNNEEMAVSARPIDTTKR</sequence>
<comment type="PTM">
    <text evidence="5">eIF-5A seems to be the only eukaryotic protein to have a hypusine residue which is a post-translational modification of a lysine by the addition of a butylamino group.</text>
</comment>
<dbReference type="InterPro" id="IPR019769">
    <property type="entry name" value="Trans_elong_IF5A_hypusine_site"/>
</dbReference>
<dbReference type="GO" id="GO:0045901">
    <property type="term" value="P:positive regulation of translational elongation"/>
    <property type="evidence" value="ECO:0007669"/>
    <property type="project" value="UniProtKB-UniRule"/>
</dbReference>
<dbReference type="EMBL" id="JBJKFK010000189">
    <property type="protein sequence ID" value="KAL3318929.1"/>
    <property type="molecule type" value="Genomic_DNA"/>
</dbReference>
<dbReference type="PROSITE" id="PS00302">
    <property type="entry name" value="IF5A_HYPUSINE"/>
    <property type="match status" value="1"/>
</dbReference>
<comment type="function">
    <text evidence="5">Translation factor that promotes translation elongation and termination, particularly upon ribosome stalling at specific amino acid sequence contexts. Binds between the exit (E) and peptidyl (P) site of the ribosome and promotes rescue of stalled ribosome: specifically required for efficient translation of polyproline-containing peptides as well as other motifs that stall the ribosome. Acts as ribosome quality control (RQC) cofactor by joining the RQC complex to facilitate peptidyl transfer during CAT tailing step.</text>
</comment>
<reference evidence="8 9" key="1">
    <citation type="submission" date="2024-11" db="EMBL/GenBank/DDBJ databases">
        <title>Adaptive evolution of stress response genes in parasites aligns with host niche diversity.</title>
        <authorList>
            <person name="Hahn C."/>
            <person name="Resl P."/>
        </authorList>
    </citation>
    <scope>NUCLEOTIDE SEQUENCE [LARGE SCALE GENOMIC DNA]</scope>
    <source>
        <strain evidence="8">EGGRZ-B1_66</strain>
        <tissue evidence="8">Body</tissue>
    </source>
</reference>
<organism evidence="8 9">
    <name type="scientific">Cichlidogyrus casuarinus</name>
    <dbReference type="NCBI Taxonomy" id="1844966"/>
    <lineage>
        <taxon>Eukaryota</taxon>
        <taxon>Metazoa</taxon>
        <taxon>Spiralia</taxon>
        <taxon>Lophotrochozoa</taxon>
        <taxon>Platyhelminthes</taxon>
        <taxon>Monogenea</taxon>
        <taxon>Monopisthocotylea</taxon>
        <taxon>Dactylogyridea</taxon>
        <taxon>Ancyrocephalidae</taxon>
        <taxon>Cichlidogyrus</taxon>
    </lineage>
</organism>
<dbReference type="PIRSF" id="PIRSF003025">
    <property type="entry name" value="eIF5A"/>
    <property type="match status" value="1"/>
</dbReference>
<keyword evidence="3 5" id="KW-0648">Protein biosynthesis</keyword>
<dbReference type="Pfam" id="PF01287">
    <property type="entry name" value="eIF-5a"/>
    <property type="match status" value="1"/>
</dbReference>
<protein>
    <recommendedName>
        <fullName evidence="5">Eukaryotic translation initiation factor 5A</fullName>
        <shortName evidence="5">eIF-5A</shortName>
    </recommendedName>
</protein>
<dbReference type="NCBIfam" id="TIGR00037">
    <property type="entry name" value="eIF_5A"/>
    <property type="match status" value="1"/>
</dbReference>
<evidence type="ECO:0000256" key="5">
    <source>
        <dbReference type="RuleBase" id="RU362005"/>
    </source>
</evidence>